<protein>
    <submittedName>
        <fullName evidence="2">Class I SAM-dependent methyltransferase</fullName>
    </submittedName>
</protein>
<keyword evidence="2" id="KW-0808">Transferase</keyword>
<dbReference type="CDD" id="cd02440">
    <property type="entry name" value="AdoMet_MTases"/>
    <property type="match status" value="1"/>
</dbReference>
<reference evidence="2" key="1">
    <citation type="journal article" date="2021" name="PeerJ">
        <title>Extensive microbial diversity within the chicken gut microbiome revealed by metagenomics and culture.</title>
        <authorList>
            <person name="Gilroy R."/>
            <person name="Ravi A."/>
            <person name="Getino M."/>
            <person name="Pursley I."/>
            <person name="Horton D.L."/>
            <person name="Alikhan N.F."/>
            <person name="Baker D."/>
            <person name="Gharbi K."/>
            <person name="Hall N."/>
            <person name="Watson M."/>
            <person name="Adriaenssens E.M."/>
            <person name="Foster-Nyarko E."/>
            <person name="Jarju S."/>
            <person name="Secka A."/>
            <person name="Antonio M."/>
            <person name="Oren A."/>
            <person name="Chaudhuri R.R."/>
            <person name="La Ragione R."/>
            <person name="Hildebrand F."/>
            <person name="Pallen M.J."/>
        </authorList>
    </citation>
    <scope>NUCLEOTIDE SEQUENCE</scope>
    <source>
        <strain evidence="2">ChiBcec1-1630</strain>
    </source>
</reference>
<proteinExistence type="predicted"/>
<dbReference type="Proteomes" id="UP000823922">
    <property type="component" value="Unassembled WGS sequence"/>
</dbReference>
<feature type="non-terminal residue" evidence="2">
    <location>
        <position position="167"/>
    </location>
</feature>
<dbReference type="EMBL" id="DWVS01000333">
    <property type="protein sequence ID" value="HJC88918.1"/>
    <property type="molecule type" value="Genomic_DNA"/>
</dbReference>
<dbReference type="AlphaFoldDB" id="A0A9D2TTG7"/>
<evidence type="ECO:0000313" key="3">
    <source>
        <dbReference type="Proteomes" id="UP000823922"/>
    </source>
</evidence>
<evidence type="ECO:0000259" key="1">
    <source>
        <dbReference type="Pfam" id="PF13649"/>
    </source>
</evidence>
<dbReference type="GO" id="GO:0032259">
    <property type="term" value="P:methylation"/>
    <property type="evidence" value="ECO:0007669"/>
    <property type="project" value="UniProtKB-KW"/>
</dbReference>
<dbReference type="SUPFAM" id="SSF53335">
    <property type="entry name" value="S-adenosyl-L-methionine-dependent methyltransferases"/>
    <property type="match status" value="1"/>
</dbReference>
<dbReference type="InterPro" id="IPR029063">
    <property type="entry name" value="SAM-dependent_MTases_sf"/>
</dbReference>
<gene>
    <name evidence="2" type="ORF">H9926_12985</name>
</gene>
<comment type="caution">
    <text evidence="2">The sequence shown here is derived from an EMBL/GenBank/DDBJ whole genome shotgun (WGS) entry which is preliminary data.</text>
</comment>
<dbReference type="Pfam" id="PF13649">
    <property type="entry name" value="Methyltransf_25"/>
    <property type="match status" value="1"/>
</dbReference>
<name>A0A9D2TTG7_9FIRM</name>
<organism evidence="2 3">
    <name type="scientific">Candidatus Eisenbergiella intestinigallinarum</name>
    <dbReference type="NCBI Taxonomy" id="2838549"/>
    <lineage>
        <taxon>Bacteria</taxon>
        <taxon>Bacillati</taxon>
        <taxon>Bacillota</taxon>
        <taxon>Clostridia</taxon>
        <taxon>Lachnospirales</taxon>
        <taxon>Lachnospiraceae</taxon>
        <taxon>Eisenbergiella</taxon>
    </lineage>
</organism>
<dbReference type="Gene3D" id="3.40.50.150">
    <property type="entry name" value="Vaccinia Virus protein VP39"/>
    <property type="match status" value="1"/>
</dbReference>
<evidence type="ECO:0000313" key="2">
    <source>
        <dbReference type="EMBL" id="HJC88918.1"/>
    </source>
</evidence>
<keyword evidence="2" id="KW-0489">Methyltransferase</keyword>
<sequence>MTEQIGKVTLDLSHYPGEDYYCDGTVEDEILEIVKNAPAGDYQKQIEEKKSWPVFYHLSPQRENIVSWLPMDKSTKVLEVGSGMGAVTGVLAEKAGSVTCVDLSKKRSTINAIRNQERDNVTIHVGNFTDIEPDLPCDYDYVLLIGVFEYGQSYIPTKTPFEDFLKI</sequence>
<accession>A0A9D2TTG7</accession>
<dbReference type="InterPro" id="IPR041698">
    <property type="entry name" value="Methyltransf_25"/>
</dbReference>
<dbReference type="GO" id="GO:0008168">
    <property type="term" value="F:methyltransferase activity"/>
    <property type="evidence" value="ECO:0007669"/>
    <property type="project" value="UniProtKB-KW"/>
</dbReference>
<feature type="domain" description="Methyltransferase" evidence="1">
    <location>
        <begin position="77"/>
        <end position="150"/>
    </location>
</feature>
<reference evidence="2" key="2">
    <citation type="submission" date="2021-04" db="EMBL/GenBank/DDBJ databases">
        <authorList>
            <person name="Gilroy R."/>
        </authorList>
    </citation>
    <scope>NUCLEOTIDE SEQUENCE</scope>
    <source>
        <strain evidence="2">ChiBcec1-1630</strain>
    </source>
</reference>